<dbReference type="KEGG" id="rfr:Rfer_1082"/>
<organism evidence="8 9">
    <name type="scientific">Albidiferax ferrireducens (strain ATCC BAA-621 / DSM 15236 / T118)</name>
    <name type="common">Rhodoferax ferrireducens</name>
    <dbReference type="NCBI Taxonomy" id="338969"/>
    <lineage>
        <taxon>Bacteria</taxon>
        <taxon>Pseudomonadati</taxon>
        <taxon>Pseudomonadota</taxon>
        <taxon>Betaproteobacteria</taxon>
        <taxon>Burkholderiales</taxon>
        <taxon>Comamonadaceae</taxon>
        <taxon>Rhodoferax</taxon>
    </lineage>
</organism>
<dbReference type="PANTHER" id="PTHR42878:SF15">
    <property type="entry name" value="BACTERIOPHYTOCHROME"/>
    <property type="match status" value="1"/>
</dbReference>
<dbReference type="SUPFAM" id="SSF55874">
    <property type="entry name" value="ATPase domain of HSP90 chaperone/DNA topoisomerase II/histidine kinase"/>
    <property type="match status" value="1"/>
</dbReference>
<dbReference type="Proteomes" id="UP000008332">
    <property type="component" value="Chromosome"/>
</dbReference>
<dbReference type="EC" id="2.7.13.3" evidence="3"/>
<keyword evidence="4" id="KW-0597">Phosphoprotein</keyword>
<dbReference type="GO" id="GO:0030295">
    <property type="term" value="F:protein kinase activator activity"/>
    <property type="evidence" value="ECO:0007669"/>
    <property type="project" value="TreeGrafter"/>
</dbReference>
<accession>Q21ZI0</accession>
<dbReference type="SUPFAM" id="SSF47384">
    <property type="entry name" value="Homodimeric domain of signal transducing histidine kinase"/>
    <property type="match status" value="1"/>
</dbReference>
<dbReference type="HOGENOM" id="CLU_000445_89_1_4"/>
<dbReference type="eggNOG" id="COG4251">
    <property type="taxonomic scope" value="Bacteria"/>
</dbReference>
<dbReference type="STRING" id="338969.Rfer_1082"/>
<gene>
    <name evidence="8" type="ordered locus">Rfer_1082</name>
</gene>
<dbReference type="InterPro" id="IPR003661">
    <property type="entry name" value="HisK_dim/P_dom"/>
</dbReference>
<dbReference type="SMART" id="SM00387">
    <property type="entry name" value="HATPase_c"/>
    <property type="match status" value="1"/>
</dbReference>
<dbReference type="GO" id="GO:0007234">
    <property type="term" value="P:osmosensory signaling via phosphorelay pathway"/>
    <property type="evidence" value="ECO:0007669"/>
    <property type="project" value="TreeGrafter"/>
</dbReference>
<dbReference type="EMBL" id="CP000267">
    <property type="protein sequence ID" value="ABD68823.1"/>
    <property type="molecule type" value="Genomic_DNA"/>
</dbReference>
<dbReference type="InterPro" id="IPR004358">
    <property type="entry name" value="Sig_transdc_His_kin-like_C"/>
</dbReference>
<comment type="subcellular location">
    <subcellularLocation>
        <location evidence="2">Cell inner membrane</location>
        <topology evidence="2">Multi-pass membrane protein</topology>
    </subcellularLocation>
</comment>
<evidence type="ECO:0000256" key="6">
    <source>
        <dbReference type="ARBA" id="ARBA00022777"/>
    </source>
</evidence>
<dbReference type="GO" id="GO:0000156">
    <property type="term" value="F:phosphorelay response regulator activity"/>
    <property type="evidence" value="ECO:0007669"/>
    <property type="project" value="TreeGrafter"/>
</dbReference>
<dbReference type="AlphaFoldDB" id="Q21ZI0"/>
<dbReference type="GO" id="GO:0005886">
    <property type="term" value="C:plasma membrane"/>
    <property type="evidence" value="ECO:0007669"/>
    <property type="project" value="UniProtKB-SubCell"/>
</dbReference>
<keyword evidence="5 8" id="KW-0808">Transferase</keyword>
<evidence type="ECO:0000256" key="4">
    <source>
        <dbReference type="ARBA" id="ARBA00022553"/>
    </source>
</evidence>
<evidence type="ECO:0000256" key="1">
    <source>
        <dbReference type="ARBA" id="ARBA00000085"/>
    </source>
</evidence>
<dbReference type="Pfam" id="PF00512">
    <property type="entry name" value="HisKA"/>
    <property type="match status" value="1"/>
</dbReference>
<dbReference type="Pfam" id="PF02518">
    <property type="entry name" value="HATPase_c"/>
    <property type="match status" value="1"/>
</dbReference>
<dbReference type="GO" id="GO:0000155">
    <property type="term" value="F:phosphorelay sensor kinase activity"/>
    <property type="evidence" value="ECO:0007669"/>
    <property type="project" value="InterPro"/>
</dbReference>
<keyword evidence="6 8" id="KW-0418">Kinase</keyword>
<dbReference type="SMART" id="SM00388">
    <property type="entry name" value="HisKA"/>
    <property type="match status" value="1"/>
</dbReference>
<evidence type="ECO:0000313" key="9">
    <source>
        <dbReference type="Proteomes" id="UP000008332"/>
    </source>
</evidence>
<dbReference type="InterPro" id="IPR036890">
    <property type="entry name" value="HATPase_C_sf"/>
</dbReference>
<dbReference type="Gene3D" id="1.10.287.130">
    <property type="match status" value="1"/>
</dbReference>
<evidence type="ECO:0000313" key="8">
    <source>
        <dbReference type="EMBL" id="ABD68823.1"/>
    </source>
</evidence>
<dbReference type="InterPro" id="IPR050351">
    <property type="entry name" value="BphY/WalK/GraS-like"/>
</dbReference>
<evidence type="ECO:0000256" key="5">
    <source>
        <dbReference type="ARBA" id="ARBA00022679"/>
    </source>
</evidence>
<evidence type="ECO:0000256" key="2">
    <source>
        <dbReference type="ARBA" id="ARBA00004429"/>
    </source>
</evidence>
<protein>
    <recommendedName>
        <fullName evidence="3">histidine kinase</fullName>
        <ecNumber evidence="3">2.7.13.3</ecNumber>
    </recommendedName>
</protein>
<evidence type="ECO:0000259" key="7">
    <source>
        <dbReference type="PROSITE" id="PS50109"/>
    </source>
</evidence>
<dbReference type="FunFam" id="3.30.565.10:FF:000006">
    <property type="entry name" value="Sensor histidine kinase WalK"/>
    <property type="match status" value="1"/>
</dbReference>
<dbReference type="PRINTS" id="PR00344">
    <property type="entry name" value="BCTRLSENSOR"/>
</dbReference>
<dbReference type="PANTHER" id="PTHR42878">
    <property type="entry name" value="TWO-COMPONENT HISTIDINE KINASE"/>
    <property type="match status" value="1"/>
</dbReference>
<sequence length="253" mass="27742">MSTTASRGTQASDIQRLQRELLQARTELDDFTYAVSHDLRASLRHVSAYAQIIQEDLGERLTPDIAAHLATVQQAAKQMTRQIEGLTELSRLTRLDLQLTRLDVGQLLRDVLTAMAPALQGRVIHWQVAQDIPALQGDAVLIRQVLMHLLSNAVKFTAHRAVAEIELTWQTHASGLCALTITDNGAGFNPQYKDKLFHAFGRLHGAREFEGLGMGLALTRKIVERHGGVVWANAAPDAGCSVSFTLPLAPTVN</sequence>
<evidence type="ECO:0000256" key="3">
    <source>
        <dbReference type="ARBA" id="ARBA00012438"/>
    </source>
</evidence>
<dbReference type="InterPro" id="IPR003594">
    <property type="entry name" value="HATPase_dom"/>
</dbReference>
<dbReference type="InterPro" id="IPR005467">
    <property type="entry name" value="His_kinase_dom"/>
</dbReference>
<dbReference type="PROSITE" id="PS50109">
    <property type="entry name" value="HIS_KIN"/>
    <property type="match status" value="1"/>
</dbReference>
<proteinExistence type="predicted"/>
<name>Q21ZI0_ALBFT</name>
<comment type="catalytic activity">
    <reaction evidence="1">
        <text>ATP + protein L-histidine = ADP + protein N-phospho-L-histidine.</text>
        <dbReference type="EC" id="2.7.13.3"/>
    </reaction>
</comment>
<reference evidence="9" key="1">
    <citation type="submission" date="2006-02" db="EMBL/GenBank/DDBJ databases">
        <title>Complete sequence of chromosome of Rhodoferax ferrireducens DSM 15236.</title>
        <authorList>
            <person name="Copeland A."/>
            <person name="Lucas S."/>
            <person name="Lapidus A."/>
            <person name="Barry K."/>
            <person name="Detter J.C."/>
            <person name="Glavina del Rio T."/>
            <person name="Hammon N."/>
            <person name="Israni S."/>
            <person name="Pitluck S."/>
            <person name="Brettin T."/>
            <person name="Bruce D."/>
            <person name="Han C."/>
            <person name="Tapia R."/>
            <person name="Gilna P."/>
            <person name="Kiss H."/>
            <person name="Schmutz J."/>
            <person name="Larimer F."/>
            <person name="Land M."/>
            <person name="Kyrpides N."/>
            <person name="Ivanova N."/>
            <person name="Richardson P."/>
        </authorList>
    </citation>
    <scope>NUCLEOTIDE SEQUENCE [LARGE SCALE GENOMIC DNA]</scope>
    <source>
        <strain evidence="9">ATCC BAA-621 / DSM 15236 / T118</strain>
    </source>
</reference>
<dbReference type="Gene3D" id="3.30.565.10">
    <property type="entry name" value="Histidine kinase-like ATPase, C-terminal domain"/>
    <property type="match status" value="1"/>
</dbReference>
<keyword evidence="9" id="KW-1185">Reference proteome</keyword>
<feature type="domain" description="Histidine kinase" evidence="7">
    <location>
        <begin position="34"/>
        <end position="250"/>
    </location>
</feature>
<dbReference type="RefSeq" id="WP_011463392.1">
    <property type="nucleotide sequence ID" value="NC_007908.1"/>
</dbReference>
<dbReference type="OrthoDB" id="9808408at2"/>
<dbReference type="InterPro" id="IPR036097">
    <property type="entry name" value="HisK_dim/P_sf"/>
</dbReference>
<dbReference type="CDD" id="cd00082">
    <property type="entry name" value="HisKA"/>
    <property type="match status" value="1"/>
</dbReference>